<dbReference type="Pfam" id="PF12686">
    <property type="entry name" value="DUF3800"/>
    <property type="match status" value="1"/>
</dbReference>
<dbReference type="Proteomes" id="UP000066042">
    <property type="component" value="Chromosome"/>
</dbReference>
<evidence type="ECO:0008006" key="3">
    <source>
        <dbReference type="Google" id="ProtNLM"/>
    </source>
</evidence>
<sequence>MPNIYIILDESGDLGFSQGSSEYFVMAAIIAKEEDIKKIRRIPKKARQKLGKKKRDIPELKASKSSDKIRRFIINQLFKCPTVYLSAVYIDKKNTYKYVRNDPSKKAYHYNWITKVLIIDSLKRYLQVIGYSPKSSLNVYLYLDKYHTTKFRKENLNVYLENMITSEISWANVIVFQKDSQGEPLIQVSDFVANAFYKKLSLNVDFLENFFRSGRILKFKGLY</sequence>
<evidence type="ECO:0000313" key="1">
    <source>
        <dbReference type="EMBL" id="ALM75883.1"/>
    </source>
</evidence>
<gene>
    <name evidence="1" type="ORF">TBCH5v1_1980</name>
</gene>
<proteinExistence type="predicted"/>
<organism evidence="1 2">
    <name type="scientific">Thermococcus barophilus</name>
    <dbReference type="NCBI Taxonomy" id="55802"/>
    <lineage>
        <taxon>Archaea</taxon>
        <taxon>Methanobacteriati</taxon>
        <taxon>Methanobacteriota</taxon>
        <taxon>Thermococci</taxon>
        <taxon>Thermococcales</taxon>
        <taxon>Thermococcaceae</taxon>
        <taxon>Thermococcus</taxon>
    </lineage>
</organism>
<protein>
    <recommendedName>
        <fullName evidence="3">DUF3800 domain-containing protein</fullName>
    </recommendedName>
</protein>
<dbReference type="AlphaFoldDB" id="A0A0S1XDJ2"/>
<dbReference type="InterPro" id="IPR024524">
    <property type="entry name" value="DUF3800"/>
</dbReference>
<accession>A0A0S1XDJ2</accession>
<evidence type="ECO:0000313" key="2">
    <source>
        <dbReference type="Proteomes" id="UP000066042"/>
    </source>
</evidence>
<dbReference type="PATRIC" id="fig|55802.8.peg.1960"/>
<dbReference type="EMBL" id="CP013050">
    <property type="protein sequence ID" value="ALM75883.1"/>
    <property type="molecule type" value="Genomic_DNA"/>
</dbReference>
<name>A0A0S1XDJ2_THEBA</name>
<reference evidence="1 2" key="1">
    <citation type="journal article" date="2016" name="Genome Announc.">
        <title>Complete genome sequence of the hyperthermophilic and piezophilic archaeon Thermococcus barophilus Ch5, capable of growth at the expense of hydrogenogenesis from carbon monoxide and formate.</title>
        <authorList>
            <person name="Oger P."/>
            <person name="Sokolova T.G."/>
            <person name="Kozhevnikova D.A."/>
            <person name="Taranov E.A."/>
            <person name="Vannier P."/>
            <person name="Lee H.S."/>
            <person name="Kwon K.K."/>
            <person name="Kang S.G."/>
            <person name="Lee J.H."/>
            <person name="Bonch-Osmolovskaya E.A."/>
            <person name="Lebedinsky A.V."/>
        </authorList>
    </citation>
    <scope>NUCLEOTIDE SEQUENCE [LARGE SCALE GENOMIC DNA]</scope>
    <source>
        <strain evidence="2">Ch5</strain>
    </source>
</reference>
<dbReference type="STRING" id="55802.TBCH5v1_1980"/>